<feature type="region of interest" description="Disordered" evidence="7">
    <location>
        <begin position="1421"/>
        <end position="1624"/>
    </location>
</feature>
<dbReference type="InterPro" id="IPR043458">
    <property type="entry name" value="GPR158/179"/>
</dbReference>
<feature type="compositionally biased region" description="Basic and acidic residues" evidence="7">
    <location>
        <begin position="1686"/>
        <end position="1821"/>
    </location>
</feature>
<evidence type="ECO:0000256" key="7">
    <source>
        <dbReference type="SAM" id="MobiDB-lite"/>
    </source>
</evidence>
<feature type="compositionally biased region" description="Low complexity" evidence="7">
    <location>
        <begin position="2212"/>
        <end position="2223"/>
    </location>
</feature>
<feature type="compositionally biased region" description="Basic and acidic residues" evidence="7">
    <location>
        <begin position="470"/>
        <end position="482"/>
    </location>
</feature>
<evidence type="ECO:0000256" key="5">
    <source>
        <dbReference type="ARBA" id="ARBA00023180"/>
    </source>
</evidence>
<feature type="region of interest" description="Disordered" evidence="7">
    <location>
        <begin position="2189"/>
        <end position="2258"/>
    </location>
</feature>
<dbReference type="OrthoDB" id="4590317at2759"/>
<evidence type="ECO:0000256" key="1">
    <source>
        <dbReference type="ARBA" id="ARBA00004651"/>
    </source>
</evidence>
<feature type="compositionally biased region" description="Low complexity" evidence="7">
    <location>
        <begin position="547"/>
        <end position="558"/>
    </location>
</feature>
<sequence>MSLSKSSKEPTPPPTPPNEPQATDIPLPESPMVLPPAESPFWTVVAQEARDLARTLRAINNDDDKIRENPDSVSEMDADNTSIPKRDSATEKRSVTPLSEASEEDQTVELGDGTIQGNLDSVSDTGHTNSLKRNPTSTSEERSITPLPDQTMDEQGEPSELPEPLRQLPKIPEMLAKLSQRITDFEAAEEAENNGTCSTLLERQQKLHDATSSLLLDALAVAPVVMAEGHSDSSIDPSLIPLPSDDEDEDDLESEESDDYTPSLSLLSFTRGIGGGVGAGQHQDDVHEDDALLGLGPTDIPFPPSLTVSEYDSELEEQETPSLVPQFIADNLKAQGKDHHLPDTIPTCTAYDDIDWTDLLPAPVPQDSSSTKAVPSSNSDTKSSLAVQVDPADVPLPEDDPFDVPLSVNEDDGSGLPDYSNFEALGDHGYDNHGDQENESDSSQLFVENRSPLFDRRQLVISTSSEDEREANLEESQPKGDAEADADDIQPESLLEETVVAEEKRPSKEEKGKGKALPPTHNLSQQLVNTSNEVQKQHEQQPEQMLSPRSPVSPYSSVEHPVALAPPIAPVAPMVSVAPFSRDQHMRADQLSPSQSVVIPEQQPEPAPFPRGTQGQPTTPPTAHVPVYVGKATEPRVDRYSPLPAPSSPLLSRSSPYRAYKSSQPRPRESLLHSVPYTPAVVPWDEQKDLRGLPPLPDPERLPTYTRISKTTDNSRVMPMWFEGFNAQEWLLIEPSANIMYHRIRNQWHPSLPQWPPCIIGPTPLIMELSQIGKDGLAGEINILLHCERYSPPGFLPCPQLRSFTNFIRDCLALQNIRGITVPDFQTVHECKTWLETVTKNGRMLSFMALHCHVERLRSGVLPGTHEFLDAIRDMGCQLGWNENVYFSKTLVLQEFRHVPKYDSTSTPFSLRGNQQTQNLGQYFGYGQGKATDYCIALRDDHPHLNIRVTLAALNTLNFEWLKWVGPPDAWVKTWDPCDEVVGPQSRTRLAQIRLRRKDLYDEFTALNGRVDGWFEDHPEPPRTALIAGGMASRLCACRQCHYAICHQQHHDDESVCECDDETPSSSGNSSPGRTRPGGDGLQPFPKSRPLPDPPRPGFSSLAYADGESLLTKEELTSVRRAEEMMDRMDRKFDKNLSHLNPPKRRKTEAAAERAEAIDAEAEEANKKTAEPDTRTEAQKERQRRRNKKKKEQEKEAKKKKAARTEVVAESKAQILESLKTGGFDREAIKNVVNETMAKIGPKPGAPEDKSRGQALANKGNLSTEEVAHYRNYTKSLYADHLKRKEAGESTKLFGKFEVPADISEEGFFDFFLNNLGIVETDDRGAFAIIEEGTGGQDLLDSKCGGCIPEDAHQDAVDNELGQASIKPSPVTEQEVPAETVKHQPKNVHLTAGPSTHDVPDHDTDGIVQPKQLDNIASADITQPSPEQPASPEATPKAAPNDTTDATPTIAPTDTSTPSHDLPNHDTDCTPHPPPLDRSKEASKAKKERRKLRKRLDREKEEARLREQAAAREELRRQAEARHQAELDQKVAEAQRKLDEEKARRLEQHQKEEIARLQRVKEEEAHLQKVKEEEANRKEEDMRKREEEERLAEEEKKRQEEERRKDEERQKEEERIAEEKRRQFEEEARLQAEKEWYAKEEQRKLKEANQKEEARRIALEAKQKAELEARQKAKLEAIRLAEMEAKRKAEEEREAEQKRKAAEAKRKADEAKKAAEEVKKKAEEVRRQAEEEVRLKQEEEAKRKAEEKKRQAEVKRLAEEKRKAEAARQAEEQQKAELKRQAEVKRLAEKKRKADEAARQAEAELHAELQRQADEAERRAQEAAQKARAALQAELQQEARQRKAAEAKKRAAEAKKKAVEEVERRRQADLEAAARRAKEEEQRRLREEAERLKREAQAVRKAEEEAIRRAMEEARVRREEEARIRREKEEAARLKEEAGQEKKEAEQLKKEVEEARERAEREEAMKKAANEVKRRKKAQRKAEAEAKRKAEAEAAQVKAEGEAKLRQMLGIQQVDNSLTLAEQEATPFHEQQIFLQEAWHQIDESLILSQQAHNSLLRAQHHNSEAFRQLGEADLLLSLSQDVLQICQNTQDSPNLILARLRFDEAILQAQEGYRLLQEAWDYHDSSTRTAEQGHRLLVEVSHDGEYERSAAQYSLVEARHQNDEAFRRAEEGRSVLEKVFAEMGIPLHHDKKEGQPHADCGTHIPEQEPDTIPITAPPATHHQLSDPEADADTETVSSSFESMSTTTSGDQSEAPTDNRPYEERLAAFINNQLLTYGVWDPKSFYVRYDPRNPNGPRAHEMPVMSERERLGDAAGSGAMRAKEAWW</sequence>
<feature type="compositionally biased region" description="Low complexity" evidence="7">
    <location>
        <begin position="1434"/>
        <end position="1458"/>
    </location>
</feature>
<feature type="compositionally biased region" description="Low complexity" evidence="7">
    <location>
        <begin position="1822"/>
        <end position="1836"/>
    </location>
</feature>
<feature type="compositionally biased region" description="Basic and acidic residues" evidence="7">
    <location>
        <begin position="1462"/>
        <end position="1485"/>
    </location>
</feature>
<evidence type="ECO:0000313" key="9">
    <source>
        <dbReference type="Proteomes" id="UP000008065"/>
    </source>
</evidence>
<feature type="compositionally biased region" description="Basic and acidic residues" evidence="7">
    <location>
        <begin position="56"/>
        <end position="70"/>
    </location>
</feature>
<feature type="compositionally biased region" description="Pro residues" evidence="7">
    <location>
        <begin position="10"/>
        <end position="19"/>
    </location>
</feature>
<dbReference type="KEGG" id="nte:NEUTE1DRAFT130177"/>
<feature type="compositionally biased region" description="Pro residues" evidence="7">
    <location>
        <begin position="1087"/>
        <end position="1097"/>
    </location>
</feature>
<feature type="compositionally biased region" description="Polar residues" evidence="7">
    <location>
        <begin position="1064"/>
        <end position="1073"/>
    </location>
</feature>
<keyword evidence="2" id="KW-1003">Cell membrane</keyword>
<feature type="compositionally biased region" description="Basic and acidic residues" evidence="7">
    <location>
        <begin position="425"/>
        <end position="436"/>
    </location>
</feature>
<keyword evidence="4" id="KW-0675">Receptor</keyword>
<evidence type="ECO:0000256" key="3">
    <source>
        <dbReference type="ARBA" id="ARBA00023040"/>
    </source>
</evidence>
<feature type="compositionally biased region" description="Polar residues" evidence="7">
    <location>
        <begin position="115"/>
        <end position="138"/>
    </location>
</feature>
<evidence type="ECO:0000256" key="4">
    <source>
        <dbReference type="ARBA" id="ARBA00023170"/>
    </source>
</evidence>
<dbReference type="RefSeq" id="XP_009851743.1">
    <property type="nucleotide sequence ID" value="XM_009853441.1"/>
</dbReference>
<name>F8MNC9_NEUT8</name>
<feature type="compositionally biased region" description="Basic and acidic residues" evidence="7">
    <location>
        <begin position="1837"/>
        <end position="1972"/>
    </location>
</feature>
<keyword evidence="5" id="KW-0325">Glycoprotein</keyword>
<proteinExistence type="predicted"/>
<feature type="compositionally biased region" description="Basic and acidic residues" evidence="7">
    <location>
        <begin position="84"/>
        <end position="94"/>
    </location>
</feature>
<keyword evidence="3" id="KW-0297">G-protein coupled receptor</keyword>
<evidence type="ECO:0000256" key="2">
    <source>
        <dbReference type="ARBA" id="ARBA00022475"/>
    </source>
</evidence>
<evidence type="ECO:0000313" key="8">
    <source>
        <dbReference type="EMBL" id="EGO56104.1"/>
    </source>
</evidence>
<feature type="compositionally biased region" description="Basic residues" evidence="7">
    <location>
        <begin position="1486"/>
        <end position="1495"/>
    </location>
</feature>
<feature type="compositionally biased region" description="Basic and acidic residues" evidence="7">
    <location>
        <begin position="1191"/>
        <end position="1208"/>
    </location>
</feature>
<feature type="region of interest" description="Disordered" evidence="7">
    <location>
        <begin position="56"/>
        <end position="168"/>
    </location>
</feature>
<feature type="compositionally biased region" description="Basic and acidic residues" evidence="7">
    <location>
        <begin position="1164"/>
        <end position="1181"/>
    </location>
</feature>
<dbReference type="GeneID" id="20825391"/>
<feature type="region of interest" description="Disordered" evidence="7">
    <location>
        <begin position="1056"/>
        <end position="1106"/>
    </location>
</feature>
<feature type="compositionally biased region" description="Polar residues" evidence="7">
    <location>
        <begin position="366"/>
        <end position="386"/>
    </location>
</feature>
<feature type="region of interest" description="Disordered" evidence="7">
    <location>
        <begin position="1365"/>
        <end position="1408"/>
    </location>
</feature>
<feature type="compositionally biased region" description="Low complexity" evidence="7">
    <location>
        <begin position="2235"/>
        <end position="2249"/>
    </location>
</feature>
<feature type="compositionally biased region" description="Basic and acidic residues" evidence="7">
    <location>
        <begin position="1496"/>
        <end position="1624"/>
    </location>
</feature>
<organism evidence="8 9">
    <name type="scientific">Neurospora tetrasperma (strain FGSC 2508 / ATCC MYA-4615 / P0657)</name>
    <dbReference type="NCBI Taxonomy" id="510951"/>
    <lineage>
        <taxon>Eukaryota</taxon>
        <taxon>Fungi</taxon>
        <taxon>Dikarya</taxon>
        <taxon>Ascomycota</taxon>
        <taxon>Pezizomycotina</taxon>
        <taxon>Sordariomycetes</taxon>
        <taxon>Sordariomycetidae</taxon>
        <taxon>Sordariales</taxon>
        <taxon>Sordariaceae</taxon>
        <taxon>Neurospora</taxon>
    </lineage>
</organism>
<dbReference type="PANTHER" id="PTHR32546:SF26">
    <property type="entry name" value="SMOG, ISOFORM D"/>
    <property type="match status" value="1"/>
</dbReference>
<dbReference type="GO" id="GO:0005886">
    <property type="term" value="C:plasma membrane"/>
    <property type="evidence" value="ECO:0007669"/>
    <property type="project" value="UniProtKB-SubCell"/>
</dbReference>
<feature type="region of interest" description="Disordered" evidence="7">
    <location>
        <begin position="229"/>
        <end position="323"/>
    </location>
</feature>
<feature type="compositionally biased region" description="Acidic residues" evidence="7">
    <location>
        <begin position="244"/>
        <end position="259"/>
    </location>
</feature>
<keyword evidence="2" id="KW-0472">Membrane</keyword>
<dbReference type="Proteomes" id="UP000008065">
    <property type="component" value="Unassembled WGS sequence"/>
</dbReference>
<feature type="region of interest" description="Disordered" evidence="7">
    <location>
        <begin position="358"/>
        <end position="558"/>
    </location>
</feature>
<dbReference type="EMBL" id="GL891305">
    <property type="protein sequence ID" value="EGO56104.1"/>
    <property type="molecule type" value="Genomic_DNA"/>
</dbReference>
<gene>
    <name evidence="8" type="ORF">NEUTE1DRAFT_130177</name>
</gene>
<feature type="compositionally biased region" description="Basic and acidic residues" evidence="7">
    <location>
        <begin position="501"/>
        <end position="513"/>
    </location>
</feature>
<evidence type="ECO:0000256" key="6">
    <source>
        <dbReference type="ARBA" id="ARBA00023224"/>
    </source>
</evidence>
<feature type="compositionally biased region" description="Low complexity" evidence="7">
    <location>
        <begin position="648"/>
        <end position="659"/>
    </location>
</feature>
<keyword evidence="9" id="KW-1185">Reference proteome</keyword>
<keyword evidence="6" id="KW-0807">Transducer</keyword>
<accession>F8MNC9</accession>
<comment type="subcellular location">
    <subcellularLocation>
        <location evidence="1">Cell membrane</location>
        <topology evidence="1">Multi-pass membrane protein</topology>
    </subcellularLocation>
</comment>
<feature type="region of interest" description="Disordered" evidence="7">
    <location>
        <begin position="583"/>
        <end position="671"/>
    </location>
</feature>
<feature type="compositionally biased region" description="Basic and acidic residues" evidence="7">
    <location>
        <begin position="1148"/>
        <end position="1157"/>
    </location>
</feature>
<dbReference type="HOGENOM" id="CLU_229900_0_0_1"/>
<feature type="compositionally biased region" description="Low complexity" evidence="7">
    <location>
        <begin position="229"/>
        <end position="243"/>
    </location>
</feature>
<reference evidence="9" key="1">
    <citation type="journal article" date="2011" name="Genetics">
        <title>Massive changes in genome architecture accompany the transition to self-fertility in the filamentous fungus Neurospora tetrasperma.</title>
        <authorList>
            <person name="Ellison C.E."/>
            <person name="Stajich J.E."/>
            <person name="Jacobson D.J."/>
            <person name="Natvig D.O."/>
            <person name="Lapidus A."/>
            <person name="Foster B."/>
            <person name="Aerts A."/>
            <person name="Riley R."/>
            <person name="Lindquist E.A."/>
            <person name="Grigoriev I.V."/>
            <person name="Taylor J.W."/>
        </authorList>
    </citation>
    <scope>NUCLEOTIDE SEQUENCE [LARGE SCALE GENOMIC DNA]</scope>
    <source>
        <strain evidence="9">FGSC 2508 / P0657</strain>
    </source>
</reference>
<dbReference type="PANTHER" id="PTHR32546">
    <property type="entry name" value="G-PROTEIN COUPLED RECEPTOR 158-RELATED"/>
    <property type="match status" value="1"/>
</dbReference>
<dbReference type="VEuPathDB" id="FungiDB:NEUTE1DRAFT_130177"/>
<dbReference type="GO" id="GO:0004930">
    <property type="term" value="F:G protein-coupled receptor activity"/>
    <property type="evidence" value="ECO:0007669"/>
    <property type="project" value="UniProtKB-KW"/>
</dbReference>
<feature type="region of interest" description="Disordered" evidence="7">
    <location>
        <begin position="1132"/>
        <end position="1208"/>
    </location>
</feature>
<protein>
    <submittedName>
        <fullName evidence="8">Uncharacterized protein</fullName>
    </submittedName>
</protein>
<feature type="region of interest" description="Disordered" evidence="7">
    <location>
        <begin position="1686"/>
        <end position="1987"/>
    </location>
</feature>
<feature type="compositionally biased region" description="Polar residues" evidence="7">
    <location>
        <begin position="521"/>
        <end position="534"/>
    </location>
</feature>
<feature type="region of interest" description="Disordered" evidence="7">
    <location>
        <begin position="1"/>
        <end position="36"/>
    </location>
</feature>